<dbReference type="PANTHER" id="PTHR13018:SF139">
    <property type="entry name" value="PHOSPHATE METABOLISM PROTEIN 7"/>
    <property type="match status" value="1"/>
</dbReference>
<evidence type="ECO:0000256" key="1">
    <source>
        <dbReference type="ARBA" id="ARBA00004141"/>
    </source>
</evidence>
<accession>A0A8H4VRK2</accession>
<proteinExistence type="inferred from homology"/>
<evidence type="ECO:0000256" key="9">
    <source>
        <dbReference type="ARBA" id="ARBA00022946"/>
    </source>
</evidence>
<evidence type="ECO:0000256" key="12">
    <source>
        <dbReference type="ARBA" id="ARBA00023128"/>
    </source>
</evidence>
<gene>
    <name evidence="19" type="ORF">D9613_006098</name>
</gene>
<comment type="caution">
    <text evidence="19">The sequence shown here is derived from an EMBL/GenBank/DDBJ whole genome shotgun (WGS) entry which is preliminary data.</text>
</comment>
<dbReference type="Pfam" id="PF04800">
    <property type="entry name" value="NDUS4"/>
    <property type="match status" value="1"/>
</dbReference>
<comment type="similarity">
    <text evidence="4">Belongs to the CSC1 (TC 1.A.17) family.</text>
</comment>
<evidence type="ECO:0000256" key="7">
    <source>
        <dbReference type="ARBA" id="ARBA00022692"/>
    </source>
</evidence>
<keyword evidence="5" id="KW-0813">Transport</keyword>
<feature type="transmembrane region" description="Helical" evidence="15">
    <location>
        <begin position="951"/>
        <end position="970"/>
    </location>
</feature>
<name>A0A8H4VRK2_9AGAR</name>
<keyword evidence="7 15" id="KW-0812">Transmembrane</keyword>
<evidence type="ECO:0000256" key="4">
    <source>
        <dbReference type="ARBA" id="ARBA00007779"/>
    </source>
</evidence>
<dbReference type="EMBL" id="JAACJL010000030">
    <property type="protein sequence ID" value="KAF4617459.1"/>
    <property type="molecule type" value="Genomic_DNA"/>
</dbReference>
<evidence type="ECO:0000313" key="20">
    <source>
        <dbReference type="Proteomes" id="UP000521872"/>
    </source>
</evidence>
<keyword evidence="12" id="KW-0496">Mitochondrion</keyword>
<organism evidence="19 20">
    <name type="scientific">Agrocybe pediades</name>
    <dbReference type="NCBI Taxonomy" id="84607"/>
    <lineage>
        <taxon>Eukaryota</taxon>
        <taxon>Fungi</taxon>
        <taxon>Dikarya</taxon>
        <taxon>Basidiomycota</taxon>
        <taxon>Agaricomycotina</taxon>
        <taxon>Agaricomycetes</taxon>
        <taxon>Agaricomycetidae</taxon>
        <taxon>Agaricales</taxon>
        <taxon>Agaricineae</taxon>
        <taxon>Strophariaceae</taxon>
        <taxon>Agrocybe</taxon>
    </lineage>
</organism>
<feature type="transmembrane region" description="Helical" evidence="15">
    <location>
        <begin position="814"/>
        <end position="834"/>
    </location>
</feature>
<dbReference type="FunFam" id="3.30.160.190:FF:000001">
    <property type="entry name" value="NADH-ubiquinone oxidoreductase 21 kDa subunit mitochondrial"/>
    <property type="match status" value="1"/>
</dbReference>
<keyword evidence="20" id="KW-1185">Reference proteome</keyword>
<comment type="subcellular location">
    <subcellularLocation>
        <location evidence="1">Membrane</location>
        <topology evidence="1">Multi-pass membrane protein</topology>
    </subcellularLocation>
    <subcellularLocation>
        <location evidence="2">Mitochondrion inner membrane</location>
    </subcellularLocation>
</comment>
<feature type="transmembrane region" description="Helical" evidence="15">
    <location>
        <begin position="1015"/>
        <end position="1035"/>
    </location>
</feature>
<feature type="region of interest" description="Disordered" evidence="14">
    <location>
        <begin position="1478"/>
        <end position="1509"/>
    </location>
</feature>
<dbReference type="InterPro" id="IPR038532">
    <property type="entry name" value="NDUFS4-like_sf"/>
</dbReference>
<feature type="domain" description="CSC1/OSCA1-like 7TM region" evidence="16">
    <location>
        <begin position="760"/>
        <end position="1032"/>
    </location>
</feature>
<keyword evidence="6" id="KW-0679">Respiratory chain</keyword>
<dbReference type="Gene3D" id="3.30.160.190">
    <property type="entry name" value="atu1810 like domain"/>
    <property type="match status" value="1"/>
</dbReference>
<dbReference type="InterPro" id="IPR032880">
    <property type="entry name" value="CSC1/OSCA1-like_N"/>
</dbReference>
<dbReference type="GO" id="GO:0005227">
    <property type="term" value="F:calcium-activated cation channel activity"/>
    <property type="evidence" value="ECO:0007669"/>
    <property type="project" value="InterPro"/>
</dbReference>
<evidence type="ECO:0000256" key="11">
    <source>
        <dbReference type="ARBA" id="ARBA00022989"/>
    </source>
</evidence>
<dbReference type="InterPro" id="IPR003864">
    <property type="entry name" value="CSC1/OSCA1-like_7TM"/>
</dbReference>
<dbReference type="Pfam" id="PF13967">
    <property type="entry name" value="RSN1_TM"/>
    <property type="match status" value="1"/>
</dbReference>
<evidence type="ECO:0000256" key="14">
    <source>
        <dbReference type="SAM" id="MobiDB-lite"/>
    </source>
</evidence>
<keyword evidence="13 15" id="KW-0472">Membrane</keyword>
<feature type="domain" description="CSC1/OSCA1-like cytosolic" evidence="18">
    <location>
        <begin position="472"/>
        <end position="745"/>
    </location>
</feature>
<protein>
    <recommendedName>
        <fullName evidence="21">CSC1/OSCA1-like 7TM region domain-containing protein</fullName>
    </recommendedName>
</protein>
<feature type="transmembrane region" description="Helical" evidence="15">
    <location>
        <begin position="761"/>
        <end position="794"/>
    </location>
</feature>
<dbReference type="Proteomes" id="UP000521872">
    <property type="component" value="Unassembled WGS sequence"/>
</dbReference>
<dbReference type="InterPro" id="IPR027815">
    <property type="entry name" value="CSC1/OSCA1-like_cyt"/>
</dbReference>
<feature type="region of interest" description="Disordered" evidence="14">
    <location>
        <begin position="1140"/>
        <end position="1231"/>
    </location>
</feature>
<dbReference type="Pfam" id="PF02714">
    <property type="entry name" value="RSN1_7TM"/>
    <property type="match status" value="1"/>
</dbReference>
<feature type="transmembrane region" description="Helical" evidence="15">
    <location>
        <begin position="1041"/>
        <end position="1060"/>
    </location>
</feature>
<feature type="transmembrane region" description="Helical" evidence="15">
    <location>
        <begin position="240"/>
        <end position="262"/>
    </location>
</feature>
<feature type="transmembrane region" description="Helical" evidence="15">
    <location>
        <begin position="294"/>
        <end position="315"/>
    </location>
</feature>
<comment type="similarity">
    <text evidence="3">Belongs to the complex I NDUFS4 subunit family.</text>
</comment>
<feature type="transmembrane region" description="Helical" evidence="15">
    <location>
        <begin position="140"/>
        <end position="161"/>
    </location>
</feature>
<dbReference type="GO" id="GO:0005886">
    <property type="term" value="C:plasma membrane"/>
    <property type="evidence" value="ECO:0007669"/>
    <property type="project" value="TreeGrafter"/>
</dbReference>
<evidence type="ECO:0000256" key="10">
    <source>
        <dbReference type="ARBA" id="ARBA00022982"/>
    </source>
</evidence>
<evidence type="ECO:0000256" key="6">
    <source>
        <dbReference type="ARBA" id="ARBA00022660"/>
    </source>
</evidence>
<keyword evidence="11 15" id="KW-1133">Transmembrane helix</keyword>
<dbReference type="InterPro" id="IPR006885">
    <property type="entry name" value="NADH_UbQ_FeS_4_mit-like"/>
</dbReference>
<dbReference type="PANTHER" id="PTHR13018">
    <property type="entry name" value="PROBABLE MEMBRANE PROTEIN DUF221-RELATED"/>
    <property type="match status" value="1"/>
</dbReference>
<dbReference type="Pfam" id="PF14703">
    <property type="entry name" value="PHM7_cyt"/>
    <property type="match status" value="1"/>
</dbReference>
<dbReference type="InterPro" id="IPR045122">
    <property type="entry name" value="Csc1-like"/>
</dbReference>
<reference evidence="19 20" key="1">
    <citation type="submission" date="2019-12" db="EMBL/GenBank/DDBJ databases">
        <authorList>
            <person name="Floudas D."/>
            <person name="Bentzer J."/>
            <person name="Ahren D."/>
            <person name="Johansson T."/>
            <person name="Persson P."/>
            <person name="Tunlid A."/>
        </authorList>
    </citation>
    <scope>NUCLEOTIDE SEQUENCE [LARGE SCALE GENOMIC DNA]</scope>
    <source>
        <strain evidence="19 20">CBS 102.39</strain>
    </source>
</reference>
<feature type="region of interest" description="Disordered" evidence="14">
    <location>
        <begin position="585"/>
        <end position="635"/>
    </location>
</feature>
<evidence type="ECO:0000313" key="19">
    <source>
        <dbReference type="EMBL" id="KAF4617459.1"/>
    </source>
</evidence>
<evidence type="ECO:0000259" key="17">
    <source>
        <dbReference type="Pfam" id="PF13967"/>
    </source>
</evidence>
<feature type="region of interest" description="Disordered" evidence="14">
    <location>
        <begin position="441"/>
        <end position="466"/>
    </location>
</feature>
<keyword evidence="8" id="KW-0999">Mitochondrion inner membrane</keyword>
<dbReference type="GO" id="GO:0022900">
    <property type="term" value="P:electron transport chain"/>
    <property type="evidence" value="ECO:0007669"/>
    <property type="project" value="InterPro"/>
</dbReference>
<evidence type="ECO:0000256" key="15">
    <source>
        <dbReference type="SAM" id="Phobius"/>
    </source>
</evidence>
<evidence type="ECO:0000256" key="5">
    <source>
        <dbReference type="ARBA" id="ARBA00022448"/>
    </source>
</evidence>
<evidence type="ECO:0000256" key="3">
    <source>
        <dbReference type="ARBA" id="ARBA00005882"/>
    </source>
</evidence>
<feature type="compositionally biased region" description="Polar residues" evidence="14">
    <location>
        <begin position="1303"/>
        <end position="1321"/>
    </location>
</feature>
<feature type="region of interest" description="Disordered" evidence="14">
    <location>
        <begin position="1342"/>
        <end position="1429"/>
    </location>
</feature>
<sequence>MSLLKVHSTKSVLRGLTAPASVLSRGLATSSTPAKNEEKSGDIAVQPTRDVLVADVISGAPSQLRHRGVRIYQPTRNTMQSGSGKSERWRIDFDTLPGSGRWENPLMGWASSADYMQGTRLTFKSKEDATHFAEKQGWDYYVGLINQTVIAIGLTTICVTAQELMKRRRRGKARDESGHGLGSRESWEFGYLYQGRSWARYPSPPTPAGWPLSWVKQAIQFPEDKLRELRGIDAALYIRFLRACFWFSLLHLFTTFLILFPIHVKFSDDSVSPKSMTRASISSLVTTATGLSLLWIHICLLFWVTITWMGTLFWITNGAFKLRAANLEAAARHAEAVAEGRQEEASSTYYQHPHPQYGFKDVPSPEKDLPKNGIRLRTIMVTSIPGSLRNEKDLQEYFEYYMSRKVEKPSMGITSSTQPGFLNKSFAFLFNRAKRIPSRLPLISRTEETSSEDGTDGSRGTKRYSSRKVQDVPLIERVVVARKMTELASLLERREEILVQLETAHVKLANKALLAVKAAIERKNAHKSIVQGTTKTMEVIKKRRSQAVDPERGETNVEGTVDEEERMEELIEVLGPFVEEFGTQRPLTTRSKKAVSRTSRQAFKKLRPLSSDDSDRSDSPVNAYPPLSSPKDRHSAESTTIWDALLSLPRTSLDAYQPLVNLSHLFRGKVVPSIDYYTAKLNLLTSLIIENRAKAVCDYDPVSTAFVTFADPADARRACKYLAVHPNDPLACLVTMAPAYHDIDWIRVMKTTYRGEFVKDWVVNLGVWGFTLFWIFPVSLLVGLVSIQNISLFWPSLKRYLDHHAWQSEVLQSFIPTLLVALLALLIPLILLLIAKKAHTIPTLSALHDLILTRYYKFLIVNVLVFFCVGTAALQSFLNAFRSADRPDLIQVVASSFPTAGPFYVGWLIFTTAIHGGFELALFGLPLILYPSTSRQVTPRKRAVGIRPRTFNFYYWLPNHTLVIHVLLLFSVLNPFVLPFGTIYFFIQSGVVKNQLIHVYAKNYETDGRWLLIRIIRYSLDGLVLSQAVFLAYMVVLKKTVNLGLAACLIIVTVIFKLIMTRMIRAQYERDDILEANIICKGRQSTPATPTSPETQEWADVSRPYQEDTLVRSLHSRAQALTWKLPAWVDFSYATVNQRGARIQHRPPNPFGPHKDKDLTEPQPMLRPLETQPSKPTLRLDGPSNIDAFPWNSPSSEQRHDTRVLNPEADPTLSSGPVVPHPRPIPWDDQSTIDLPYDNPYYTRTINNVLWLPRNPAGVLDLDDTVELKVSIPVEPSAGRLGTWLGFRETTSPSDMSGDAGQKATQSQLELPSASATSEVNGTEEIELPPIIAKRVQAREPDIDSTLRHRKSSVFGRKVSGSEKASLDSRSIRPRRPSVLDKSGLSPYRSFSGETERSGRPRSASMMTTLQVPSSPIQHPRTSQEFGARPDTHAQAEFVAENTSLSQLSLPPPRMGKGQNLSASQAIFHEVLEEERQALHDRLQEETAEAEQTQSTKSWLTSWMFRKTK</sequence>
<dbReference type="GO" id="GO:0005743">
    <property type="term" value="C:mitochondrial inner membrane"/>
    <property type="evidence" value="ECO:0007669"/>
    <property type="project" value="UniProtKB-SubCell"/>
</dbReference>
<feature type="transmembrane region" description="Helical" evidence="15">
    <location>
        <begin position="904"/>
        <end position="930"/>
    </location>
</feature>
<evidence type="ECO:0000259" key="18">
    <source>
        <dbReference type="Pfam" id="PF14703"/>
    </source>
</evidence>
<evidence type="ECO:0008006" key="21">
    <source>
        <dbReference type="Google" id="ProtNLM"/>
    </source>
</evidence>
<keyword evidence="10" id="KW-0249">Electron transport</keyword>
<feature type="transmembrane region" description="Helical" evidence="15">
    <location>
        <begin position="855"/>
        <end position="878"/>
    </location>
</feature>
<evidence type="ECO:0000256" key="2">
    <source>
        <dbReference type="ARBA" id="ARBA00004273"/>
    </source>
</evidence>
<feature type="compositionally biased region" description="Polar residues" evidence="14">
    <location>
        <begin position="1405"/>
        <end position="1425"/>
    </location>
</feature>
<feature type="region of interest" description="Disordered" evidence="14">
    <location>
        <begin position="1288"/>
        <end position="1324"/>
    </location>
</feature>
<evidence type="ECO:0000256" key="8">
    <source>
        <dbReference type="ARBA" id="ARBA00022792"/>
    </source>
</evidence>
<evidence type="ECO:0000256" key="13">
    <source>
        <dbReference type="ARBA" id="ARBA00023136"/>
    </source>
</evidence>
<feature type="domain" description="CSC1/OSCA1-like N-terminal transmembrane" evidence="17">
    <location>
        <begin position="191"/>
        <end position="313"/>
    </location>
</feature>
<keyword evidence="9" id="KW-0809">Transit peptide</keyword>
<evidence type="ECO:0000259" key="16">
    <source>
        <dbReference type="Pfam" id="PF02714"/>
    </source>
</evidence>